<evidence type="ECO:0000256" key="3">
    <source>
        <dbReference type="ARBA" id="ARBA00022475"/>
    </source>
</evidence>
<evidence type="ECO:0000256" key="4">
    <source>
        <dbReference type="ARBA" id="ARBA00022692"/>
    </source>
</evidence>
<name>A0A7X0SJ50_9BACL</name>
<feature type="transmembrane region" description="Helical" evidence="7">
    <location>
        <begin position="107"/>
        <end position="128"/>
    </location>
</feature>
<dbReference type="Pfam" id="PF02417">
    <property type="entry name" value="Chromate_transp"/>
    <property type="match status" value="1"/>
</dbReference>
<dbReference type="AlphaFoldDB" id="A0A7X0SJ50"/>
<keyword evidence="6 7" id="KW-0472">Membrane</keyword>
<dbReference type="Proteomes" id="UP000564644">
    <property type="component" value="Unassembled WGS sequence"/>
</dbReference>
<dbReference type="GO" id="GO:0005886">
    <property type="term" value="C:plasma membrane"/>
    <property type="evidence" value="ECO:0007669"/>
    <property type="project" value="UniProtKB-SubCell"/>
</dbReference>
<dbReference type="GO" id="GO:0015109">
    <property type="term" value="F:chromate transmembrane transporter activity"/>
    <property type="evidence" value="ECO:0007669"/>
    <property type="project" value="InterPro"/>
</dbReference>
<keyword evidence="3" id="KW-1003">Cell membrane</keyword>
<organism evidence="8 9">
    <name type="scientific">Cohnella zeiphila</name>
    <dbReference type="NCBI Taxonomy" id="2761120"/>
    <lineage>
        <taxon>Bacteria</taxon>
        <taxon>Bacillati</taxon>
        <taxon>Bacillota</taxon>
        <taxon>Bacilli</taxon>
        <taxon>Bacillales</taxon>
        <taxon>Paenibacillaceae</taxon>
        <taxon>Cohnella</taxon>
    </lineage>
</organism>
<comment type="subcellular location">
    <subcellularLocation>
        <location evidence="1">Cell membrane</location>
        <topology evidence="1">Multi-pass membrane protein</topology>
    </subcellularLocation>
</comment>
<evidence type="ECO:0000313" key="9">
    <source>
        <dbReference type="Proteomes" id="UP000564644"/>
    </source>
</evidence>
<keyword evidence="5 7" id="KW-1133">Transmembrane helix</keyword>
<evidence type="ECO:0000256" key="2">
    <source>
        <dbReference type="ARBA" id="ARBA00005262"/>
    </source>
</evidence>
<evidence type="ECO:0000256" key="6">
    <source>
        <dbReference type="ARBA" id="ARBA00023136"/>
    </source>
</evidence>
<sequence>MGTLFLFFLRLGFVSFGGGYALIPMIEQESARQGWMTQDAFLNAVTVAGMSPGPIAVNLGSIVGYRTNGIAGAIVAVAGLILPSILMTAALLLLIYRLRKQLWIDRLFYGLQPVVTALILFAVYRLGIGRLGHGAWGGQLLFGLVIIGLGWVMLVRYRMHPILILIFSAIAGAAFLT</sequence>
<protein>
    <submittedName>
        <fullName evidence="8">Chromate transporter</fullName>
    </submittedName>
</protein>
<dbReference type="RefSeq" id="WP_185128594.1">
    <property type="nucleotide sequence ID" value="NZ_JACJVO010000009.1"/>
</dbReference>
<feature type="transmembrane region" description="Helical" evidence="7">
    <location>
        <begin position="134"/>
        <end position="152"/>
    </location>
</feature>
<keyword evidence="4 7" id="KW-0812">Transmembrane</keyword>
<gene>
    <name evidence="8" type="ORF">H7C18_08495</name>
</gene>
<reference evidence="8 9" key="1">
    <citation type="submission" date="2020-08" db="EMBL/GenBank/DDBJ databases">
        <title>Cohnella phylogeny.</title>
        <authorList>
            <person name="Dunlap C."/>
        </authorList>
    </citation>
    <scope>NUCLEOTIDE SEQUENCE [LARGE SCALE GENOMIC DNA]</scope>
    <source>
        <strain evidence="8 9">CBP 2801</strain>
    </source>
</reference>
<dbReference type="PANTHER" id="PTHR43663">
    <property type="entry name" value="CHROMATE TRANSPORT PROTEIN-RELATED"/>
    <property type="match status" value="1"/>
</dbReference>
<dbReference type="EMBL" id="JACJVO010000009">
    <property type="protein sequence ID" value="MBB6730940.1"/>
    <property type="molecule type" value="Genomic_DNA"/>
</dbReference>
<evidence type="ECO:0000313" key="8">
    <source>
        <dbReference type="EMBL" id="MBB6730940.1"/>
    </source>
</evidence>
<proteinExistence type="inferred from homology"/>
<evidence type="ECO:0000256" key="5">
    <source>
        <dbReference type="ARBA" id="ARBA00022989"/>
    </source>
</evidence>
<comment type="caution">
    <text evidence="8">The sequence shown here is derived from an EMBL/GenBank/DDBJ whole genome shotgun (WGS) entry which is preliminary data.</text>
</comment>
<keyword evidence="9" id="KW-1185">Reference proteome</keyword>
<evidence type="ECO:0000256" key="1">
    <source>
        <dbReference type="ARBA" id="ARBA00004651"/>
    </source>
</evidence>
<dbReference type="PANTHER" id="PTHR43663:SF1">
    <property type="entry name" value="CHROMATE TRANSPORTER"/>
    <property type="match status" value="1"/>
</dbReference>
<evidence type="ECO:0000256" key="7">
    <source>
        <dbReference type="SAM" id="Phobius"/>
    </source>
</evidence>
<comment type="similarity">
    <text evidence="2">Belongs to the chromate ion transporter (CHR) (TC 2.A.51) family.</text>
</comment>
<dbReference type="InterPro" id="IPR052518">
    <property type="entry name" value="CHR_Transporter"/>
</dbReference>
<feature type="transmembrane region" description="Helical" evidence="7">
    <location>
        <begin position="159"/>
        <end position="176"/>
    </location>
</feature>
<dbReference type="InterPro" id="IPR003370">
    <property type="entry name" value="Chromate_transpt"/>
</dbReference>
<feature type="transmembrane region" description="Helical" evidence="7">
    <location>
        <begin position="70"/>
        <end position="95"/>
    </location>
</feature>
<accession>A0A7X0SJ50</accession>